<keyword evidence="2" id="KW-0238">DNA-binding</keyword>
<organism evidence="7 8">
    <name type="scientific">Cyclostephanos tholiformis</name>
    <dbReference type="NCBI Taxonomy" id="382380"/>
    <lineage>
        <taxon>Eukaryota</taxon>
        <taxon>Sar</taxon>
        <taxon>Stramenopiles</taxon>
        <taxon>Ochrophyta</taxon>
        <taxon>Bacillariophyta</taxon>
        <taxon>Coscinodiscophyceae</taxon>
        <taxon>Thalassiosirophycidae</taxon>
        <taxon>Stephanodiscales</taxon>
        <taxon>Stephanodiscaceae</taxon>
        <taxon>Cyclostephanos</taxon>
    </lineage>
</organism>
<name>A0ABD3SNP6_9STRA</name>
<dbReference type="PANTHER" id="PTHR10015:SF206">
    <property type="entry name" value="HSF-TYPE DNA-BINDING DOMAIN-CONTAINING PROTEIN"/>
    <property type="match status" value="1"/>
</dbReference>
<feature type="compositionally biased region" description="Low complexity" evidence="5">
    <location>
        <begin position="536"/>
        <end position="547"/>
    </location>
</feature>
<dbReference type="Gene3D" id="1.10.10.10">
    <property type="entry name" value="Winged helix-like DNA-binding domain superfamily/Winged helix DNA-binding domain"/>
    <property type="match status" value="1"/>
</dbReference>
<accession>A0ABD3SNP6</accession>
<dbReference type="GO" id="GO:0003677">
    <property type="term" value="F:DNA binding"/>
    <property type="evidence" value="ECO:0007669"/>
    <property type="project" value="UniProtKB-KW"/>
</dbReference>
<evidence type="ECO:0000256" key="4">
    <source>
        <dbReference type="RuleBase" id="RU004020"/>
    </source>
</evidence>
<evidence type="ECO:0000256" key="2">
    <source>
        <dbReference type="ARBA" id="ARBA00023125"/>
    </source>
</evidence>
<dbReference type="SUPFAM" id="SSF46785">
    <property type="entry name" value="Winged helix' DNA-binding domain"/>
    <property type="match status" value="1"/>
</dbReference>
<dbReference type="Pfam" id="PF00447">
    <property type="entry name" value="HSF_DNA-bind"/>
    <property type="match status" value="1"/>
</dbReference>
<evidence type="ECO:0000256" key="3">
    <source>
        <dbReference type="ARBA" id="ARBA00023242"/>
    </source>
</evidence>
<dbReference type="SMART" id="SM00415">
    <property type="entry name" value="HSF"/>
    <property type="match status" value="1"/>
</dbReference>
<dbReference type="GO" id="GO:0005634">
    <property type="term" value="C:nucleus"/>
    <property type="evidence" value="ECO:0007669"/>
    <property type="project" value="UniProtKB-SubCell"/>
</dbReference>
<dbReference type="PRINTS" id="PR00056">
    <property type="entry name" value="HSFDOMAIN"/>
</dbReference>
<dbReference type="InterPro" id="IPR036388">
    <property type="entry name" value="WH-like_DNA-bd_sf"/>
</dbReference>
<comment type="caution">
    <text evidence="7">The sequence shown here is derived from an EMBL/GenBank/DDBJ whole genome shotgun (WGS) entry which is preliminary data.</text>
</comment>
<feature type="domain" description="HSF-type DNA-binding" evidence="6">
    <location>
        <begin position="63"/>
        <end position="158"/>
    </location>
</feature>
<dbReference type="PANTHER" id="PTHR10015">
    <property type="entry name" value="HEAT SHOCK TRANSCRIPTION FACTOR"/>
    <property type="match status" value="1"/>
</dbReference>
<sequence length="561" mass="63019">MPIALLAMPSSSKEHSTKSARRSNIAPSYREVRVLNPSPYFYYIDHSRGSDDDPLAPLSPALSVPNFVIKLHAILICESLSNIISWMPHGRSWKILNQTEFERQVLPTYFNQGSISSFYRQANGWGFRRLLKGPDKGSFYNERFLRGLPFLAKKMKRIGGAKIVQDININHEPILWKISAEFPTPAELSKDSLDYTVLNIINKCHKEGGPKAKMPFVHSVETGIYAKKDENEMAAAAAVSQTNLLMPQGGMINDLYLTPARSGGATISDSASVSGHDQLFSIQEGLNNTHMDAFLQQHQRLLQDQQGYNRQQEQWNLMQQLLNQDQNQLVNSLLLKLMLNETNQITTTLAPQQNVAWPQHQLQTILRNSGRFVNAYNPTAYAPVAEPLSLQGIVGNASGSLSGLQQVGDNASIPPASVGGNIYDTLRRLYLLQANEAQGQQQATLNPGTVLSRVLQNIVQTQLNQPTMRPNMFDMYPHLSQTTYSPFNLPSHSTANMLATSQSQPLHYSQQPQSNRLEQYTLPQQYQLTEPIIQQIQQMQQHDGQNQHPIQPQDEEKNQEK</sequence>
<comment type="similarity">
    <text evidence="4">Belongs to the HSF family.</text>
</comment>
<keyword evidence="8" id="KW-1185">Reference proteome</keyword>
<evidence type="ECO:0000313" key="7">
    <source>
        <dbReference type="EMBL" id="KAL3826224.1"/>
    </source>
</evidence>
<gene>
    <name evidence="7" type="ORF">ACHAXA_006252</name>
</gene>
<evidence type="ECO:0000313" key="8">
    <source>
        <dbReference type="Proteomes" id="UP001530377"/>
    </source>
</evidence>
<dbReference type="InterPro" id="IPR000232">
    <property type="entry name" value="HSF_DNA-bd"/>
</dbReference>
<keyword evidence="3" id="KW-0539">Nucleus</keyword>
<evidence type="ECO:0000259" key="6">
    <source>
        <dbReference type="SMART" id="SM00415"/>
    </source>
</evidence>
<comment type="subcellular location">
    <subcellularLocation>
        <location evidence="1">Nucleus</location>
    </subcellularLocation>
</comment>
<reference evidence="7 8" key="1">
    <citation type="submission" date="2024-10" db="EMBL/GenBank/DDBJ databases">
        <title>Updated reference genomes for cyclostephanoid diatoms.</title>
        <authorList>
            <person name="Roberts W.R."/>
            <person name="Alverson A.J."/>
        </authorList>
    </citation>
    <scope>NUCLEOTIDE SEQUENCE [LARGE SCALE GENOMIC DNA]</scope>
    <source>
        <strain evidence="7 8">AJA228-03</strain>
    </source>
</reference>
<dbReference type="InterPro" id="IPR036390">
    <property type="entry name" value="WH_DNA-bd_sf"/>
</dbReference>
<evidence type="ECO:0000256" key="5">
    <source>
        <dbReference type="SAM" id="MobiDB-lite"/>
    </source>
</evidence>
<dbReference type="EMBL" id="JALLPB020000025">
    <property type="protein sequence ID" value="KAL3826224.1"/>
    <property type="molecule type" value="Genomic_DNA"/>
</dbReference>
<proteinExistence type="inferred from homology"/>
<evidence type="ECO:0000256" key="1">
    <source>
        <dbReference type="ARBA" id="ARBA00004123"/>
    </source>
</evidence>
<dbReference type="Proteomes" id="UP001530377">
    <property type="component" value="Unassembled WGS sequence"/>
</dbReference>
<feature type="region of interest" description="Disordered" evidence="5">
    <location>
        <begin position="536"/>
        <end position="561"/>
    </location>
</feature>
<protein>
    <recommendedName>
        <fullName evidence="6">HSF-type DNA-binding domain-containing protein</fullName>
    </recommendedName>
</protein>
<dbReference type="FunFam" id="1.10.10.10:FF:000479">
    <property type="entry name" value="Predicted protein"/>
    <property type="match status" value="1"/>
</dbReference>
<dbReference type="AlphaFoldDB" id="A0ABD3SNP6"/>